<reference evidence="1" key="1">
    <citation type="submission" date="2017-07" db="EMBL/GenBank/DDBJ databases">
        <title>Taro Niue Genome Assembly and Annotation.</title>
        <authorList>
            <person name="Atibalentja N."/>
            <person name="Keating K."/>
            <person name="Fields C.J."/>
        </authorList>
    </citation>
    <scope>NUCLEOTIDE SEQUENCE</scope>
    <source>
        <strain evidence="1">Niue_2</strain>
        <tissue evidence="1">Leaf</tissue>
    </source>
</reference>
<gene>
    <name evidence="1" type="ORF">Taro_051836</name>
</gene>
<accession>A0A843XGX2</accession>
<evidence type="ECO:0000313" key="2">
    <source>
        <dbReference type="Proteomes" id="UP000652761"/>
    </source>
</evidence>
<organism evidence="1 2">
    <name type="scientific">Colocasia esculenta</name>
    <name type="common">Wild taro</name>
    <name type="synonym">Arum esculentum</name>
    <dbReference type="NCBI Taxonomy" id="4460"/>
    <lineage>
        <taxon>Eukaryota</taxon>
        <taxon>Viridiplantae</taxon>
        <taxon>Streptophyta</taxon>
        <taxon>Embryophyta</taxon>
        <taxon>Tracheophyta</taxon>
        <taxon>Spermatophyta</taxon>
        <taxon>Magnoliopsida</taxon>
        <taxon>Liliopsida</taxon>
        <taxon>Araceae</taxon>
        <taxon>Aroideae</taxon>
        <taxon>Colocasieae</taxon>
        <taxon>Colocasia</taxon>
    </lineage>
</organism>
<keyword evidence="2" id="KW-1185">Reference proteome</keyword>
<dbReference type="EMBL" id="NMUH01008476">
    <property type="protein sequence ID" value="MQM18838.1"/>
    <property type="molecule type" value="Genomic_DNA"/>
</dbReference>
<sequence length="126" mass="14000">MSPNFAHVLPLSGWLTFDSSHRSFFNLSTHFWKAFSSYVCRMSGGGCSSPVRLETQLDLVQIGSSSSSGAEREQKREGGLDCAEWGARWAERPSRLNEIHSWVGGCTRSTGRGEKFGTIVKDRELL</sequence>
<dbReference type="AlphaFoldDB" id="A0A843XGX2"/>
<proteinExistence type="predicted"/>
<name>A0A843XGX2_COLES</name>
<evidence type="ECO:0000313" key="1">
    <source>
        <dbReference type="EMBL" id="MQM18838.1"/>
    </source>
</evidence>
<protein>
    <submittedName>
        <fullName evidence="1">Uncharacterized protein</fullName>
    </submittedName>
</protein>
<dbReference type="Proteomes" id="UP000652761">
    <property type="component" value="Unassembled WGS sequence"/>
</dbReference>
<comment type="caution">
    <text evidence="1">The sequence shown here is derived from an EMBL/GenBank/DDBJ whole genome shotgun (WGS) entry which is preliminary data.</text>
</comment>